<dbReference type="Gene3D" id="3.40.50.10170">
    <property type="match status" value="1"/>
</dbReference>
<dbReference type="InterPro" id="IPR003797">
    <property type="entry name" value="DegV"/>
</dbReference>
<dbReference type="Proteomes" id="UP000005707">
    <property type="component" value="Unassembled WGS sequence"/>
</dbReference>
<dbReference type="SUPFAM" id="SSF82549">
    <property type="entry name" value="DAK1/DegV-like"/>
    <property type="match status" value="1"/>
</dbReference>
<dbReference type="GO" id="GO:0008289">
    <property type="term" value="F:lipid binding"/>
    <property type="evidence" value="ECO:0007669"/>
    <property type="project" value="UniProtKB-KW"/>
</dbReference>
<name>U2FEQ5_9MOLU</name>
<dbReference type="PROSITE" id="PS51482">
    <property type="entry name" value="DEGV"/>
    <property type="match status" value="1"/>
</dbReference>
<dbReference type="eggNOG" id="COG1307">
    <property type="taxonomic scope" value="Bacteria"/>
</dbReference>
<dbReference type="NCBIfam" id="TIGR00762">
    <property type="entry name" value="DegV"/>
    <property type="match status" value="1"/>
</dbReference>
<keyword evidence="1" id="KW-0446">Lipid-binding</keyword>
<dbReference type="FunCoup" id="U2FEQ5">
    <property type="interactions" value="43"/>
</dbReference>
<sequence length="286" mass="32272">MEERKIAIMTDSSSTLDYMDHDYNEIFITRLTISFSDDEYVDGETISNTEFFDRLTSEDVIPTSSQPSIGNIAKLFETIRDEGYTDIIFLPLSKGISGTYQSSFAAKDLVDGIDIHIVDTKCTSVYLGFMAMEAARLAREGKSVEEIITVCDKHAEQYEVIFMVEDLRYLVKNGRLSNAAGFLGGILKIKPMLEFDEEGKIVGREKKRTTKKALKYLVDQIIERTKGYKKVQYLVTYGLDKDLKEKFDEELERVKPLGNIMDAPLPSVIGCHVGNSVVSLGYFVVE</sequence>
<dbReference type="PANTHER" id="PTHR33434:SF2">
    <property type="entry name" value="FATTY ACID-BINDING PROTEIN TM_1468"/>
    <property type="match status" value="1"/>
</dbReference>
<dbReference type="STRING" id="1033810.HLPCO_002552"/>
<protein>
    <submittedName>
        <fullName evidence="2">DegV family protein</fullName>
    </submittedName>
</protein>
<dbReference type="Gene3D" id="3.30.1180.10">
    <property type="match status" value="1"/>
</dbReference>
<dbReference type="AlphaFoldDB" id="U2FEQ5"/>
<proteinExistence type="predicted"/>
<accession>U2FEQ5</accession>
<dbReference type="RefSeq" id="WP_008826615.1">
    <property type="nucleotide sequence ID" value="NZ_AFNU02000011.1"/>
</dbReference>
<evidence type="ECO:0000313" key="2">
    <source>
        <dbReference type="EMBL" id="ERJ11430.1"/>
    </source>
</evidence>
<organism evidence="2 3">
    <name type="scientific">Haloplasma contractile SSD-17B</name>
    <dbReference type="NCBI Taxonomy" id="1033810"/>
    <lineage>
        <taxon>Bacteria</taxon>
        <taxon>Bacillati</taxon>
        <taxon>Mycoplasmatota</taxon>
        <taxon>Mollicutes</taxon>
        <taxon>Haloplasmatales</taxon>
        <taxon>Haloplasmataceae</taxon>
        <taxon>Haloplasma</taxon>
    </lineage>
</organism>
<dbReference type="PANTHER" id="PTHR33434">
    <property type="entry name" value="DEGV DOMAIN-CONTAINING PROTEIN DR_1986-RELATED"/>
    <property type="match status" value="1"/>
</dbReference>
<dbReference type="OrthoDB" id="9775494at2"/>
<reference evidence="2 3" key="2">
    <citation type="journal article" date="2013" name="PLoS ONE">
        <title>INDIGO - INtegrated Data Warehouse of MIcrobial GenOmes with Examples from the Red Sea Extremophiles.</title>
        <authorList>
            <person name="Alam I."/>
            <person name="Antunes A."/>
            <person name="Kamau A.A."/>
            <person name="Ba Alawi W."/>
            <person name="Kalkatawi M."/>
            <person name="Stingl U."/>
            <person name="Bajic V.B."/>
        </authorList>
    </citation>
    <scope>NUCLEOTIDE SEQUENCE [LARGE SCALE GENOMIC DNA]</scope>
    <source>
        <strain evidence="2 3">SSD-17B</strain>
    </source>
</reference>
<dbReference type="Pfam" id="PF02645">
    <property type="entry name" value="DegV"/>
    <property type="match status" value="1"/>
</dbReference>
<dbReference type="InterPro" id="IPR050270">
    <property type="entry name" value="DegV_domain_contain"/>
</dbReference>
<evidence type="ECO:0000256" key="1">
    <source>
        <dbReference type="ARBA" id="ARBA00023121"/>
    </source>
</evidence>
<dbReference type="InterPro" id="IPR043168">
    <property type="entry name" value="DegV_C"/>
</dbReference>
<comment type="caution">
    <text evidence="2">The sequence shown here is derived from an EMBL/GenBank/DDBJ whole genome shotgun (WGS) entry which is preliminary data.</text>
</comment>
<dbReference type="InParanoid" id="U2FEQ5"/>
<reference evidence="2 3" key="1">
    <citation type="journal article" date="2011" name="J. Bacteriol.">
        <title>Genome sequence of Haloplasma contractile, an unusual contractile bacterium from a deep-sea anoxic brine lake.</title>
        <authorList>
            <person name="Antunes A."/>
            <person name="Alam I."/>
            <person name="El Dorry H."/>
            <person name="Siam R."/>
            <person name="Robertson A."/>
            <person name="Bajic V.B."/>
            <person name="Stingl U."/>
        </authorList>
    </citation>
    <scope>NUCLEOTIDE SEQUENCE [LARGE SCALE GENOMIC DNA]</scope>
    <source>
        <strain evidence="2 3">SSD-17B</strain>
    </source>
</reference>
<gene>
    <name evidence="2" type="ORF">HLPCO_002552</name>
</gene>
<keyword evidence="3" id="KW-1185">Reference proteome</keyword>
<evidence type="ECO:0000313" key="3">
    <source>
        <dbReference type="Proteomes" id="UP000005707"/>
    </source>
</evidence>
<dbReference type="EMBL" id="AFNU02000011">
    <property type="protein sequence ID" value="ERJ11430.1"/>
    <property type="molecule type" value="Genomic_DNA"/>
</dbReference>